<evidence type="ECO:0000313" key="2">
    <source>
        <dbReference type="Proteomes" id="UP000649617"/>
    </source>
</evidence>
<feature type="non-terminal residue" evidence="1">
    <location>
        <position position="181"/>
    </location>
</feature>
<reference evidence="1" key="1">
    <citation type="submission" date="2021-02" db="EMBL/GenBank/DDBJ databases">
        <authorList>
            <person name="Dougan E. K."/>
            <person name="Rhodes N."/>
            <person name="Thang M."/>
            <person name="Chan C."/>
        </authorList>
    </citation>
    <scope>NUCLEOTIDE SEQUENCE</scope>
</reference>
<proteinExistence type="predicted"/>
<gene>
    <name evidence="1" type="ORF">SPIL2461_LOCUS16248</name>
</gene>
<dbReference type="OrthoDB" id="445851at2759"/>
<dbReference type="Proteomes" id="UP000649617">
    <property type="component" value="Unassembled WGS sequence"/>
</dbReference>
<feature type="non-terminal residue" evidence="1">
    <location>
        <position position="1"/>
    </location>
</feature>
<name>A0A812VGX3_SYMPI</name>
<dbReference type="EMBL" id="CAJNIZ010041970">
    <property type="protein sequence ID" value="CAE7619296.1"/>
    <property type="molecule type" value="Genomic_DNA"/>
</dbReference>
<accession>A0A812VGX3</accession>
<sequence length="181" mass="20034">EAAESHNAVVVRLGVNCDESMLLFWCPGKLEAGNFAVVAGNQHVNFARLCGSTELAFVQFFAEDQESILQLRQTVVDVPNLGGIHDPAMPVLQDVTAQVQCRARDRLMLEEPQPEVRLPEVFDIATPDDATARTAETASETEPEQEPFFSTYVFSQPEVSLDPAWESSFVVSKQELQEEPP</sequence>
<comment type="caution">
    <text evidence="1">The sequence shown here is derived from an EMBL/GenBank/DDBJ whole genome shotgun (WGS) entry which is preliminary data.</text>
</comment>
<dbReference type="AlphaFoldDB" id="A0A812VGX3"/>
<keyword evidence="2" id="KW-1185">Reference proteome</keyword>
<evidence type="ECO:0000313" key="1">
    <source>
        <dbReference type="EMBL" id="CAE7619296.1"/>
    </source>
</evidence>
<protein>
    <submittedName>
        <fullName evidence="1">Uncharacterized protein</fullName>
    </submittedName>
</protein>
<organism evidence="1 2">
    <name type="scientific">Symbiodinium pilosum</name>
    <name type="common">Dinoflagellate</name>
    <dbReference type="NCBI Taxonomy" id="2952"/>
    <lineage>
        <taxon>Eukaryota</taxon>
        <taxon>Sar</taxon>
        <taxon>Alveolata</taxon>
        <taxon>Dinophyceae</taxon>
        <taxon>Suessiales</taxon>
        <taxon>Symbiodiniaceae</taxon>
        <taxon>Symbiodinium</taxon>
    </lineage>
</organism>